<accession>X6LYV5</accession>
<evidence type="ECO:0000313" key="1">
    <source>
        <dbReference type="EMBL" id="ETO06337.1"/>
    </source>
</evidence>
<comment type="caution">
    <text evidence="1">The sequence shown here is derived from an EMBL/GenBank/DDBJ whole genome shotgun (WGS) entry which is preliminary data.</text>
</comment>
<feature type="non-terminal residue" evidence="1">
    <location>
        <position position="1"/>
    </location>
</feature>
<gene>
    <name evidence="1" type="ORF">RFI_31056</name>
</gene>
<dbReference type="EMBL" id="ASPP01027222">
    <property type="protein sequence ID" value="ETO06337.1"/>
    <property type="molecule type" value="Genomic_DNA"/>
</dbReference>
<evidence type="ECO:0000313" key="2">
    <source>
        <dbReference type="Proteomes" id="UP000023152"/>
    </source>
</evidence>
<organism evidence="1 2">
    <name type="scientific">Reticulomyxa filosa</name>
    <dbReference type="NCBI Taxonomy" id="46433"/>
    <lineage>
        <taxon>Eukaryota</taxon>
        <taxon>Sar</taxon>
        <taxon>Rhizaria</taxon>
        <taxon>Retaria</taxon>
        <taxon>Foraminifera</taxon>
        <taxon>Monothalamids</taxon>
        <taxon>Reticulomyxidae</taxon>
        <taxon>Reticulomyxa</taxon>
    </lineage>
</organism>
<dbReference type="Proteomes" id="UP000023152">
    <property type="component" value="Unassembled WGS sequence"/>
</dbReference>
<name>X6LYV5_RETFI</name>
<reference evidence="1 2" key="1">
    <citation type="journal article" date="2013" name="Curr. Biol.">
        <title>The Genome of the Foraminiferan Reticulomyxa filosa.</title>
        <authorList>
            <person name="Glockner G."/>
            <person name="Hulsmann N."/>
            <person name="Schleicher M."/>
            <person name="Noegel A.A."/>
            <person name="Eichinger L."/>
            <person name="Gallinger C."/>
            <person name="Pawlowski J."/>
            <person name="Sierra R."/>
            <person name="Euteneuer U."/>
            <person name="Pillet L."/>
            <person name="Moustafa A."/>
            <person name="Platzer M."/>
            <person name="Groth M."/>
            <person name="Szafranski K."/>
            <person name="Schliwa M."/>
        </authorList>
    </citation>
    <scope>NUCLEOTIDE SEQUENCE [LARGE SCALE GENOMIC DNA]</scope>
</reference>
<proteinExistence type="predicted"/>
<protein>
    <submittedName>
        <fullName evidence="1">Uncharacterized protein</fullName>
    </submittedName>
</protein>
<keyword evidence="2" id="KW-1185">Reference proteome</keyword>
<dbReference type="AlphaFoldDB" id="X6LYV5"/>
<sequence length="79" mass="9706">KKQAINLRQKRTVLDTQKEMDTREILKEITFVEKVKEIKDKLKNYYKLQDKLAPLFDDLEQSIDNKKKKKWKIKKRTKR</sequence>